<evidence type="ECO:0000313" key="5">
    <source>
        <dbReference type="Proteomes" id="UP000198406"/>
    </source>
</evidence>
<organism evidence="4 5">
    <name type="scientific">Fistulifera solaris</name>
    <name type="common">Oleaginous diatom</name>
    <dbReference type="NCBI Taxonomy" id="1519565"/>
    <lineage>
        <taxon>Eukaryota</taxon>
        <taxon>Sar</taxon>
        <taxon>Stramenopiles</taxon>
        <taxon>Ochrophyta</taxon>
        <taxon>Bacillariophyta</taxon>
        <taxon>Bacillariophyceae</taxon>
        <taxon>Bacillariophycidae</taxon>
        <taxon>Naviculales</taxon>
        <taxon>Naviculaceae</taxon>
        <taxon>Fistulifera</taxon>
    </lineage>
</organism>
<name>A0A1Z5KLW6_FISSO</name>
<gene>
    <name evidence="4" type="ORF">FisN_13Lh327</name>
</gene>
<reference evidence="4 5" key="1">
    <citation type="journal article" date="2015" name="Plant Cell">
        <title>Oil accumulation by the oleaginous diatom Fistulifera solaris as revealed by the genome and transcriptome.</title>
        <authorList>
            <person name="Tanaka T."/>
            <person name="Maeda Y."/>
            <person name="Veluchamy A."/>
            <person name="Tanaka M."/>
            <person name="Abida H."/>
            <person name="Marechal E."/>
            <person name="Bowler C."/>
            <person name="Muto M."/>
            <person name="Sunaga Y."/>
            <person name="Tanaka M."/>
            <person name="Yoshino T."/>
            <person name="Taniguchi T."/>
            <person name="Fukuda Y."/>
            <person name="Nemoto M."/>
            <person name="Matsumoto M."/>
            <person name="Wong P.S."/>
            <person name="Aburatani S."/>
            <person name="Fujibuchi W."/>
        </authorList>
    </citation>
    <scope>NUCLEOTIDE SEQUENCE [LARGE SCALE GENOMIC DNA]</scope>
    <source>
        <strain evidence="4 5">JPCC DA0580</strain>
    </source>
</reference>
<dbReference type="EMBL" id="BDSP01000253">
    <property type="protein sequence ID" value="GAX27125.1"/>
    <property type="molecule type" value="Genomic_DNA"/>
</dbReference>
<sequence>MSRTSSPNYLKKVRFASSFDDIFLLPSPLPDVPSFIGTVKIDAHLRIHCQCKMSQSRNEELPIAFANAVNNDEATHYDSRGEISAVSTPAELVPLEVPVMAIECGEDGDYRHVVDEGTIMAENVVATDEIAMESLLKKNEELQREEIELLSQLRTHLESPEIFQSTRGELLASLIEKTKQLQQFQEQQRKILMDACDQRYRYSEILRMQGELRVRQNEVKYHLQTILWLQGKASKRPSKRSLRLSRVDGPGRHQDPTTAQRIAGYCKVLFWWGVILMILFAAVNIIIAVVYEVTSNDDSGEASLNGLEGDDRGGERGLKLTQNT</sequence>
<keyword evidence="1" id="KW-0175">Coiled coil</keyword>
<keyword evidence="5" id="KW-1185">Reference proteome</keyword>
<comment type="caution">
    <text evidence="4">The sequence shown here is derived from an EMBL/GenBank/DDBJ whole genome shotgun (WGS) entry which is preliminary data.</text>
</comment>
<feature type="transmembrane region" description="Helical" evidence="3">
    <location>
        <begin position="269"/>
        <end position="291"/>
    </location>
</feature>
<dbReference type="Proteomes" id="UP000198406">
    <property type="component" value="Unassembled WGS sequence"/>
</dbReference>
<accession>A0A1Z5KLW6</accession>
<evidence type="ECO:0000256" key="3">
    <source>
        <dbReference type="SAM" id="Phobius"/>
    </source>
</evidence>
<protein>
    <submittedName>
        <fullName evidence="4">Uncharacterized protein</fullName>
    </submittedName>
</protein>
<evidence type="ECO:0000256" key="1">
    <source>
        <dbReference type="SAM" id="Coils"/>
    </source>
</evidence>
<keyword evidence="3" id="KW-1133">Transmembrane helix</keyword>
<dbReference type="InParanoid" id="A0A1Z5KLW6"/>
<feature type="compositionally biased region" description="Basic and acidic residues" evidence="2">
    <location>
        <begin position="309"/>
        <end position="318"/>
    </location>
</feature>
<keyword evidence="3" id="KW-0472">Membrane</keyword>
<evidence type="ECO:0000313" key="4">
    <source>
        <dbReference type="EMBL" id="GAX27125.1"/>
    </source>
</evidence>
<proteinExistence type="predicted"/>
<feature type="coiled-coil region" evidence="1">
    <location>
        <begin position="125"/>
        <end position="152"/>
    </location>
</feature>
<evidence type="ECO:0000256" key="2">
    <source>
        <dbReference type="SAM" id="MobiDB-lite"/>
    </source>
</evidence>
<feature type="region of interest" description="Disordered" evidence="2">
    <location>
        <begin position="298"/>
        <end position="324"/>
    </location>
</feature>
<keyword evidence="3" id="KW-0812">Transmembrane</keyword>
<dbReference type="AlphaFoldDB" id="A0A1Z5KLW6"/>